<name>A0AAN5Z3K0_FUSAU</name>
<proteinExistence type="inferred from homology"/>
<dbReference type="InterPro" id="IPR000719">
    <property type="entry name" value="Prot_kinase_dom"/>
</dbReference>
<keyword evidence="5" id="KW-0663">Pyridoxal phosphate</keyword>
<dbReference type="CDD" id="cd00180">
    <property type="entry name" value="PKc"/>
    <property type="match status" value="1"/>
</dbReference>
<evidence type="ECO:0000256" key="3">
    <source>
        <dbReference type="ARBA" id="ARBA00022576"/>
    </source>
</evidence>
<dbReference type="InterPro" id="IPR015422">
    <property type="entry name" value="PyrdxlP-dep_Trfase_small"/>
</dbReference>
<dbReference type="FunFam" id="3.40.640.10:FF:000024">
    <property type="entry name" value="Kynurenine--oxoglutarate transaminase 3"/>
    <property type="match status" value="1"/>
</dbReference>
<evidence type="ECO:0000256" key="2">
    <source>
        <dbReference type="ARBA" id="ARBA00007441"/>
    </source>
</evidence>
<dbReference type="Gene3D" id="1.10.510.10">
    <property type="entry name" value="Transferase(Phosphotransferase) domain 1"/>
    <property type="match status" value="2"/>
</dbReference>
<dbReference type="Gene3D" id="3.90.1150.10">
    <property type="entry name" value="Aspartate Aminotransferase, domain 1"/>
    <property type="match status" value="1"/>
</dbReference>
<dbReference type="PANTHER" id="PTHR43807:SF20">
    <property type="entry name" value="FI04487P"/>
    <property type="match status" value="1"/>
</dbReference>
<dbReference type="InterPro" id="IPR015424">
    <property type="entry name" value="PyrdxlP-dep_Trfase"/>
</dbReference>
<dbReference type="GO" id="GO:0005524">
    <property type="term" value="F:ATP binding"/>
    <property type="evidence" value="ECO:0007669"/>
    <property type="project" value="InterPro"/>
</dbReference>
<dbReference type="Gene3D" id="3.40.640.10">
    <property type="entry name" value="Type I PLP-dependent aspartate aminotransferase-like (Major domain)"/>
    <property type="match status" value="1"/>
</dbReference>
<keyword evidence="4" id="KW-0808">Transferase</keyword>
<dbReference type="AlphaFoldDB" id="A0AAN5Z3K0"/>
<dbReference type="GO" id="GO:0016212">
    <property type="term" value="F:kynurenine-oxoglutarate transaminase activity"/>
    <property type="evidence" value="ECO:0007669"/>
    <property type="project" value="TreeGrafter"/>
</dbReference>
<evidence type="ECO:0000256" key="5">
    <source>
        <dbReference type="ARBA" id="ARBA00022898"/>
    </source>
</evidence>
<dbReference type="InterPro" id="IPR051326">
    <property type="entry name" value="Kynurenine-oxoglutarate_AT"/>
</dbReference>
<evidence type="ECO:0000313" key="7">
    <source>
        <dbReference type="EMBL" id="KAF5230601.1"/>
    </source>
</evidence>
<comment type="similarity">
    <text evidence="2">Belongs to the class-I pyridoxal-phosphate-dependent aminotransferase family.</text>
</comment>
<dbReference type="Pfam" id="PF00155">
    <property type="entry name" value="Aminotran_1_2"/>
    <property type="match status" value="1"/>
</dbReference>
<reference evidence="7 8" key="1">
    <citation type="submission" date="2020-02" db="EMBL/GenBank/DDBJ databases">
        <title>Identification and distribution of gene clusters putatively required for synthesis of sphingolipid metabolism inhibitors in phylogenetically diverse species of the filamentous fungus Fusarium.</title>
        <authorList>
            <person name="Kim H.-S."/>
            <person name="Busman M."/>
            <person name="Brown D.W."/>
            <person name="Divon H."/>
            <person name="Uhlig S."/>
            <person name="Proctor R.H."/>
        </authorList>
    </citation>
    <scope>NUCLEOTIDE SEQUENCE [LARGE SCALE GENOMIC DNA]</scope>
    <source>
        <strain evidence="7 8">NRRL 2903</strain>
    </source>
</reference>
<dbReference type="InterPro" id="IPR004839">
    <property type="entry name" value="Aminotransferase_I/II_large"/>
</dbReference>
<organism evidence="7 8">
    <name type="scientific">Fusarium austroamericanum</name>
    <dbReference type="NCBI Taxonomy" id="282268"/>
    <lineage>
        <taxon>Eukaryota</taxon>
        <taxon>Fungi</taxon>
        <taxon>Dikarya</taxon>
        <taxon>Ascomycota</taxon>
        <taxon>Pezizomycotina</taxon>
        <taxon>Sordariomycetes</taxon>
        <taxon>Hypocreomycetidae</taxon>
        <taxon>Hypocreales</taxon>
        <taxon>Nectriaceae</taxon>
        <taxon>Fusarium</taxon>
    </lineage>
</organism>
<dbReference type="Pfam" id="PF00069">
    <property type="entry name" value="Pkinase"/>
    <property type="match status" value="1"/>
</dbReference>
<sequence length="741" mass="83484">MANSPAWTDEDRRLSAIRDPEFPDCHYTRGCYLGQGGYARVYKVLDRQTGNVHAGKTSPGAVKHLRKEARILRSLNHPNIVKYIEYFEEEDNPPANILVIELCSGGSLQDINNNHSEGLTRKNALQVMLQVSQAVEYLHGLNRFHGDLKPRNILIRTWDPVQVVVADCAEIMHHGHAGKSDDIWALGISLLGIMGQSPHFYKKEERMYPRICATHARNLDRLNPGHEIVRILLRLLEWDHKNRITAPELVKLTVEMMEARSTQDAPKEQMDLEVPEGTRTVEFWASVDVDVALHINPEPPLLPANAPYYAPKNCYPSSLLKTILEQSRVQGQKKDVWSMINEAAASSPIQPIVNLGQGFFGYNPPDFILNAAKEALDRVECNQYAPAKGRPRLRQALADAYSPSWGRQLDPETEIIITTGANEGMLSAFMGFIEAGDEVIVFEPFFDQYISNIQMPGGKVVYVPLHPPKTGATKNSSAADWTIDFEELEKAFTPRTKMIVINTPHNPVGKVFSKEELQGIADLAVKHQVIILSDEVYDKLYYVPFTRIANLSPEVEKLTLTVGSAGKNFYATGWRVGWLIGPQELIQYVTAAHTRICFSTPAPFQEASAIGFEQAGKNGFWDETIKEMKGKIDRLKEVFEELELPVTYPEGGYFLLVNMAKVKLPEDYPFPPHVASRPRDFKLAWFLIQEIGVAAIPPTEFYTPVNAHLAEDYIRFAVCKNDDVLEQAKERLRGLKKYIPE</sequence>
<dbReference type="PANTHER" id="PTHR43807">
    <property type="entry name" value="FI04487P"/>
    <property type="match status" value="1"/>
</dbReference>
<dbReference type="GO" id="GO:0004672">
    <property type="term" value="F:protein kinase activity"/>
    <property type="evidence" value="ECO:0007669"/>
    <property type="project" value="InterPro"/>
</dbReference>
<evidence type="ECO:0000259" key="6">
    <source>
        <dbReference type="PROSITE" id="PS50011"/>
    </source>
</evidence>
<keyword evidence="8" id="KW-1185">Reference proteome</keyword>
<evidence type="ECO:0000256" key="4">
    <source>
        <dbReference type="ARBA" id="ARBA00022679"/>
    </source>
</evidence>
<dbReference type="GO" id="GO:0030170">
    <property type="term" value="F:pyridoxal phosphate binding"/>
    <property type="evidence" value="ECO:0007669"/>
    <property type="project" value="InterPro"/>
</dbReference>
<dbReference type="Proteomes" id="UP000537989">
    <property type="component" value="Unassembled WGS sequence"/>
</dbReference>
<gene>
    <name evidence="7" type="ORF">FAUST_9737</name>
</gene>
<dbReference type="SUPFAM" id="SSF53383">
    <property type="entry name" value="PLP-dependent transferases"/>
    <property type="match status" value="1"/>
</dbReference>
<comment type="caution">
    <text evidence="7">The sequence shown here is derived from an EMBL/GenBank/DDBJ whole genome shotgun (WGS) entry which is preliminary data.</text>
</comment>
<evidence type="ECO:0000256" key="1">
    <source>
        <dbReference type="ARBA" id="ARBA00001933"/>
    </source>
</evidence>
<accession>A0AAN5Z3K0</accession>
<dbReference type="PROSITE" id="PS50011">
    <property type="entry name" value="PROTEIN_KINASE_DOM"/>
    <property type="match status" value="1"/>
</dbReference>
<evidence type="ECO:0000313" key="8">
    <source>
        <dbReference type="Proteomes" id="UP000537989"/>
    </source>
</evidence>
<dbReference type="InterPro" id="IPR011009">
    <property type="entry name" value="Kinase-like_dom_sf"/>
</dbReference>
<dbReference type="InterPro" id="IPR015421">
    <property type="entry name" value="PyrdxlP-dep_Trfase_major"/>
</dbReference>
<dbReference type="SUPFAM" id="SSF56112">
    <property type="entry name" value="Protein kinase-like (PK-like)"/>
    <property type="match status" value="1"/>
</dbReference>
<comment type="cofactor">
    <cofactor evidence="1">
        <name>pyridoxal 5'-phosphate</name>
        <dbReference type="ChEBI" id="CHEBI:597326"/>
    </cofactor>
</comment>
<protein>
    <recommendedName>
        <fullName evidence="6">Protein kinase domain-containing protein</fullName>
    </recommendedName>
</protein>
<dbReference type="EMBL" id="JAAMOD010000341">
    <property type="protein sequence ID" value="KAF5230601.1"/>
    <property type="molecule type" value="Genomic_DNA"/>
</dbReference>
<feature type="domain" description="Protein kinase" evidence="6">
    <location>
        <begin position="27"/>
        <end position="257"/>
    </location>
</feature>
<dbReference type="SMART" id="SM00220">
    <property type="entry name" value="S_TKc"/>
    <property type="match status" value="1"/>
</dbReference>
<dbReference type="CDD" id="cd00609">
    <property type="entry name" value="AAT_like"/>
    <property type="match status" value="1"/>
</dbReference>
<dbReference type="Gene3D" id="3.30.200.20">
    <property type="entry name" value="Phosphorylase Kinase, domain 1"/>
    <property type="match status" value="1"/>
</dbReference>
<keyword evidence="3" id="KW-0032">Aminotransferase</keyword>
<dbReference type="GO" id="GO:0005739">
    <property type="term" value="C:mitochondrion"/>
    <property type="evidence" value="ECO:0007669"/>
    <property type="project" value="TreeGrafter"/>
</dbReference>